<comment type="function">
    <text evidence="2">tRNA nucleus export receptor which facilitates tRNA translocation across the nuclear pore complex. Involved in pre-tRNA splicing, probably by affecting the interaction of pre-tRNA with splicing endonuclease.</text>
</comment>
<dbReference type="GO" id="GO:0003723">
    <property type="term" value="F:RNA binding"/>
    <property type="evidence" value="ECO:0007669"/>
    <property type="project" value="TreeGrafter"/>
</dbReference>
<evidence type="ECO:0000256" key="1">
    <source>
        <dbReference type="ARBA" id="ARBA00022694"/>
    </source>
</evidence>
<dbReference type="Gene3D" id="1.25.10.10">
    <property type="entry name" value="Leucine-rich Repeat Variant"/>
    <property type="match status" value="1"/>
</dbReference>
<feature type="domain" description="Exportin-1/Importin-beta-like" evidence="4">
    <location>
        <begin position="125"/>
        <end position="193"/>
    </location>
</feature>
<dbReference type="GO" id="GO:0005634">
    <property type="term" value="C:nucleus"/>
    <property type="evidence" value="ECO:0007669"/>
    <property type="project" value="TreeGrafter"/>
</dbReference>
<dbReference type="VEuPathDB" id="FungiDB:GMDG_04408"/>
<dbReference type="Pfam" id="PF19273">
    <property type="entry name" value="Exportin-5"/>
    <property type="match status" value="1"/>
</dbReference>
<dbReference type="EMBL" id="KV441403">
    <property type="protein sequence ID" value="OAF56563.1"/>
    <property type="molecule type" value="Genomic_DNA"/>
</dbReference>
<dbReference type="OrthoDB" id="2215036at2759"/>
<dbReference type="InterPro" id="IPR013598">
    <property type="entry name" value="Exportin-1/Importin-b-like"/>
</dbReference>
<dbReference type="InterPro" id="IPR045065">
    <property type="entry name" value="XPO1/5"/>
</dbReference>
<dbReference type="GO" id="GO:0005049">
    <property type="term" value="F:nuclear export signal receptor activity"/>
    <property type="evidence" value="ECO:0007669"/>
    <property type="project" value="InterPro"/>
</dbReference>
<dbReference type="GO" id="GO:0006405">
    <property type="term" value="P:RNA export from nucleus"/>
    <property type="evidence" value="ECO:0007669"/>
    <property type="project" value="TreeGrafter"/>
</dbReference>
<dbReference type="PANTHER" id="PTHR11223">
    <property type="entry name" value="EXPORTIN 1/5"/>
    <property type="match status" value="1"/>
</dbReference>
<organism evidence="6">
    <name type="scientific">Pseudogymnoascus destructans</name>
    <dbReference type="NCBI Taxonomy" id="655981"/>
    <lineage>
        <taxon>Eukaryota</taxon>
        <taxon>Fungi</taxon>
        <taxon>Dikarya</taxon>
        <taxon>Ascomycota</taxon>
        <taxon>Pezizomycotina</taxon>
        <taxon>Leotiomycetes</taxon>
        <taxon>Thelebolales</taxon>
        <taxon>Thelebolaceae</taxon>
        <taxon>Pseudogymnoascus</taxon>
    </lineage>
</organism>
<feature type="compositionally biased region" description="Polar residues" evidence="3">
    <location>
        <begin position="1027"/>
        <end position="1038"/>
    </location>
</feature>
<accession>A0A177A5Z6</accession>
<dbReference type="InterPro" id="IPR011989">
    <property type="entry name" value="ARM-like"/>
</dbReference>
<dbReference type="Pfam" id="PF08389">
    <property type="entry name" value="Xpo1"/>
    <property type="match status" value="1"/>
</dbReference>
<feature type="region of interest" description="Disordered" evidence="3">
    <location>
        <begin position="1233"/>
        <end position="1253"/>
    </location>
</feature>
<dbReference type="RefSeq" id="XP_024321857.1">
    <property type="nucleotide sequence ID" value="XM_024470807.1"/>
</dbReference>
<reference evidence="6" key="1">
    <citation type="submission" date="2016-03" db="EMBL/GenBank/DDBJ databases">
        <title>Updated assembly of Pseudogymnoascus destructans, the fungus causing white-nose syndrome of bats.</title>
        <authorList>
            <person name="Palmer J.M."/>
            <person name="Drees K.P."/>
            <person name="Foster J.T."/>
            <person name="Lindner D.L."/>
        </authorList>
    </citation>
    <scope>NUCLEOTIDE SEQUENCE [LARGE SCALE GENOMIC DNA]</scope>
    <source>
        <strain evidence="6">20631-21</strain>
    </source>
</reference>
<dbReference type="InterPro" id="IPR016024">
    <property type="entry name" value="ARM-type_fold"/>
</dbReference>
<evidence type="ECO:0000259" key="5">
    <source>
        <dbReference type="Pfam" id="PF19273"/>
    </source>
</evidence>
<proteinExistence type="predicted"/>
<dbReference type="PANTHER" id="PTHR11223:SF3">
    <property type="entry name" value="EXPORTIN-5"/>
    <property type="match status" value="1"/>
</dbReference>
<dbReference type="GeneID" id="36290280"/>
<dbReference type="GO" id="GO:0006611">
    <property type="term" value="P:protein export from nucleus"/>
    <property type="evidence" value="ECO:0007669"/>
    <property type="project" value="InterPro"/>
</dbReference>
<evidence type="ECO:0000256" key="3">
    <source>
        <dbReference type="SAM" id="MobiDB-lite"/>
    </source>
</evidence>
<name>A0A177A5Z6_9PEZI</name>
<sequence>MSVSAGHDQAPAALETRFANGSDSNPLAQIHEALTVVHSPYSSNESRKQASAYLEGIKADNAAPYHGFTLASDKNQEAVVSHYALSLLEHAIKHRWSEYNSFEEEAMRGWVLQLSENVSPKDPLFIRNKTAELWVEVAKRSWGSQWLDMDTLLVSLWNVPGSVVHKEFVLFVLETLSEEVFNRDDGITAMRETVLSKACVEIFTPGQVLQEAFPNRQVGANVRCGDEGWLVRLGALLDQCVENDVQSNEQYRGCAVKILSVYKSIMPWAIPKAIAAASCVFHMSRSLASPSVAVQQASLEALHALYSRTHFTDEEFLSLVSPMYTTERVNLLRKVYEWSIIDPNDIDDEKYLLGKRFSEMMSKLGNFIGQKISSIPEDCDLPNLLNLFFSIVQNQSFVVAIPVLVTWTHLLRSETIVDSPTTAHLIAPLLELCSSRLIRYENLPADSEDPSLALLVEDIDTIPERHAFLGNYRRYNVQCIELIVRRKTSDAIYHILSQVWHSIERLYDGIPPFSIETYSKNSPAILRVDAQFTVVEAALKGYMKWRDTHGSNPQEDEQKRAKMEDDFQGWCERLLGMSFEDPIIRMRALQLAVLFSTSALDKKPNFMLQVLEHVLMTRLVDHPKHRAYSDAVKELTSDSMHELSRLATKMPDHLLEVYDQLEAKVSEIIAAGNIESRQEISYRTFLFIIIHRAKGIDPAVRLERLQSFIIPVKQMWQDPALDTSLSSFDGFCDLLGLGKVREYLVSRQVHKIQDWGSSALDDEGIAIQTELTERLKTLPLRPTKSFLGCSTDKIEKDTEPYNTTCSLWHDSVPLMLPGLLKFLGHAHAFHNPANWSGLPQEMQPIVSRILTDRFWQSGISGGSKDDFYARVSGTRTTMEGFASSIRGAVRAVREACYSILYGLSRLNVHFYGFQELPGPLANALFADAHFLSSHQLINLMTLVRYMVDDCPIQLRAHFVPPILATCFRQMDGKISSQWELLGQRQQTTSDEVGLTEEMKEESLLRQLTYTAVMLVASLFDPQRANETESSQPATNKEASTYMPGEGPGGAKEWPTMRRFCLTESSILESLILFSTHAIRMRDTRCCGVVLRVFRSIIPAFRNQRDTDPATAAPIREFISTEVLQASITSLHEPYFVELQKDLAQLIAAILVSYCDLTNTPKAIMMSLPGLQETAVDKCIDYVNRSGVQPRQQRAIVLDLLRDLKGVSISEQGRISKTAAVVRKERSKMQQEFMQTEQQKEAPSGLGRRTPELEGLGALFNS</sequence>
<evidence type="ECO:0000313" key="6">
    <source>
        <dbReference type="EMBL" id="OAF56563.1"/>
    </source>
</evidence>
<dbReference type="InterPro" id="IPR045478">
    <property type="entry name" value="Exportin-5_C"/>
</dbReference>
<gene>
    <name evidence="6" type="ORF">VC83_07231</name>
</gene>
<dbReference type="SUPFAM" id="SSF48371">
    <property type="entry name" value="ARM repeat"/>
    <property type="match status" value="1"/>
</dbReference>
<dbReference type="Proteomes" id="UP000077154">
    <property type="component" value="Unassembled WGS sequence"/>
</dbReference>
<feature type="domain" description="Exportin-5 C-terminal" evidence="5">
    <location>
        <begin position="349"/>
        <end position="1208"/>
    </location>
</feature>
<dbReference type="GO" id="GO:0005737">
    <property type="term" value="C:cytoplasm"/>
    <property type="evidence" value="ECO:0007669"/>
    <property type="project" value="TreeGrafter"/>
</dbReference>
<dbReference type="eggNOG" id="KOG2020">
    <property type="taxonomic scope" value="Eukaryota"/>
</dbReference>
<dbReference type="AlphaFoldDB" id="A0A177A5Z6"/>
<protein>
    <submittedName>
        <fullName evidence="6">Uncharacterized protein</fullName>
    </submittedName>
</protein>
<evidence type="ECO:0000256" key="2">
    <source>
        <dbReference type="ARBA" id="ARBA00025147"/>
    </source>
</evidence>
<feature type="region of interest" description="Disordered" evidence="3">
    <location>
        <begin position="1024"/>
        <end position="1049"/>
    </location>
</feature>
<dbReference type="GO" id="GO:0042565">
    <property type="term" value="C:RNA nuclear export complex"/>
    <property type="evidence" value="ECO:0007669"/>
    <property type="project" value="TreeGrafter"/>
</dbReference>
<keyword evidence="1" id="KW-0819">tRNA processing</keyword>
<dbReference type="GO" id="GO:0008033">
    <property type="term" value="P:tRNA processing"/>
    <property type="evidence" value="ECO:0007669"/>
    <property type="project" value="UniProtKB-KW"/>
</dbReference>
<evidence type="ECO:0000259" key="4">
    <source>
        <dbReference type="Pfam" id="PF08389"/>
    </source>
</evidence>